<reference evidence="1 2" key="1">
    <citation type="journal article" date="2018" name="Nat. Biotechnol.">
        <title>A standardized bacterial taxonomy based on genome phylogeny substantially revises the tree of life.</title>
        <authorList>
            <person name="Parks D.H."/>
            <person name="Chuvochina M."/>
            <person name="Waite D.W."/>
            <person name="Rinke C."/>
            <person name="Skarshewski A."/>
            <person name="Chaumeil P.A."/>
            <person name="Hugenholtz P."/>
        </authorList>
    </citation>
    <scope>NUCLEOTIDE SEQUENCE [LARGE SCALE GENOMIC DNA]</scope>
    <source>
        <strain evidence="1">UBA11247</strain>
    </source>
</reference>
<comment type="caution">
    <text evidence="1">The sequence shown here is derived from an EMBL/GenBank/DDBJ whole genome shotgun (WGS) entry which is preliminary data.</text>
</comment>
<sequence>MQRGRQRRDFCTLYTLYTFCVLYIAATLLDAASFAAVSTVTALDSWIFFMMLSPLDGDIIGGIKSGL</sequence>
<proteinExistence type="predicted"/>
<dbReference type="Proteomes" id="UP000261739">
    <property type="component" value="Unassembled WGS sequence"/>
</dbReference>
<dbReference type="STRING" id="863239.GCA_000213935_01531"/>
<dbReference type="AlphaFoldDB" id="A0A3D4SVC9"/>
<dbReference type="EMBL" id="DQID01000001">
    <property type="protein sequence ID" value="HCT13226.1"/>
    <property type="molecule type" value="Genomic_DNA"/>
</dbReference>
<name>A0A3D4SVC9_9CORY</name>
<organism evidence="1 2">
    <name type="scientific">Corynebacterium nuruki</name>
    <dbReference type="NCBI Taxonomy" id="1032851"/>
    <lineage>
        <taxon>Bacteria</taxon>
        <taxon>Bacillati</taxon>
        <taxon>Actinomycetota</taxon>
        <taxon>Actinomycetes</taxon>
        <taxon>Mycobacteriales</taxon>
        <taxon>Corynebacteriaceae</taxon>
        <taxon>Corynebacterium</taxon>
    </lineage>
</organism>
<evidence type="ECO:0000313" key="2">
    <source>
        <dbReference type="Proteomes" id="UP000261739"/>
    </source>
</evidence>
<accession>A0A3D4SVC9</accession>
<evidence type="ECO:0000313" key="1">
    <source>
        <dbReference type="EMBL" id="HCT13226.1"/>
    </source>
</evidence>
<protein>
    <submittedName>
        <fullName evidence="1">Uncharacterized protein</fullName>
    </submittedName>
</protein>
<gene>
    <name evidence="1" type="ORF">DIW82_00085</name>
</gene>